<accession>A0A9D1W7K1</accession>
<proteinExistence type="predicted"/>
<gene>
    <name evidence="2" type="ORF">H9853_02225</name>
</gene>
<evidence type="ECO:0000313" key="3">
    <source>
        <dbReference type="Proteomes" id="UP000824156"/>
    </source>
</evidence>
<reference evidence="2" key="2">
    <citation type="submission" date="2021-04" db="EMBL/GenBank/DDBJ databases">
        <authorList>
            <person name="Gilroy R."/>
        </authorList>
    </citation>
    <scope>NUCLEOTIDE SEQUENCE</scope>
    <source>
        <strain evidence="2">1719</strain>
    </source>
</reference>
<evidence type="ECO:0000313" key="2">
    <source>
        <dbReference type="EMBL" id="HIX53817.1"/>
    </source>
</evidence>
<dbReference type="Proteomes" id="UP000824156">
    <property type="component" value="Unassembled WGS sequence"/>
</dbReference>
<protein>
    <submittedName>
        <fullName evidence="2">Uncharacterized protein</fullName>
    </submittedName>
</protein>
<feature type="coiled-coil region" evidence="1">
    <location>
        <begin position="90"/>
        <end position="143"/>
    </location>
</feature>
<sequence length="238" mass="28559">MKLNHEFDIGYPVPCAARLFYFSDRHFVNKLLSIHPSKVGRFYDYHLHHFKSSNVPLPDKLFYRKVMLICEHFSSIYRAKAGKSLFRREQVRYEKKFEKLELAAEILKEKNRRGRAMEGQELIQRLNHKLKSQQQEITALKKIIKEKEQPDASKIIIPHEYFETFIELIIQIRDLEIKENDKLLVTSSQLTWVRMLSHHFALANYEPINANKLRKYFYGERKRFLKSRKFKVISLENS</sequence>
<dbReference type="EMBL" id="DXEZ01000063">
    <property type="protein sequence ID" value="HIX53817.1"/>
    <property type="molecule type" value="Genomic_DNA"/>
</dbReference>
<comment type="caution">
    <text evidence="2">The sequence shown here is derived from an EMBL/GenBank/DDBJ whole genome shotgun (WGS) entry which is preliminary data.</text>
</comment>
<keyword evidence="1" id="KW-0175">Coiled coil</keyword>
<reference evidence="2" key="1">
    <citation type="journal article" date="2021" name="PeerJ">
        <title>Extensive microbial diversity within the chicken gut microbiome revealed by metagenomics and culture.</title>
        <authorList>
            <person name="Gilroy R."/>
            <person name="Ravi A."/>
            <person name="Getino M."/>
            <person name="Pursley I."/>
            <person name="Horton D.L."/>
            <person name="Alikhan N.F."/>
            <person name="Baker D."/>
            <person name="Gharbi K."/>
            <person name="Hall N."/>
            <person name="Watson M."/>
            <person name="Adriaenssens E.M."/>
            <person name="Foster-Nyarko E."/>
            <person name="Jarju S."/>
            <person name="Secka A."/>
            <person name="Antonio M."/>
            <person name="Oren A."/>
            <person name="Chaudhuri R.R."/>
            <person name="La Ragione R."/>
            <person name="Hildebrand F."/>
            <person name="Pallen M.J."/>
        </authorList>
    </citation>
    <scope>NUCLEOTIDE SEQUENCE</scope>
    <source>
        <strain evidence="2">1719</strain>
    </source>
</reference>
<evidence type="ECO:0000256" key="1">
    <source>
        <dbReference type="SAM" id="Coils"/>
    </source>
</evidence>
<name>A0A9D1W7K1_9SPHI</name>
<dbReference type="AlphaFoldDB" id="A0A9D1W7K1"/>
<organism evidence="2 3">
    <name type="scientific">Candidatus Sphingobacterium stercoripullorum</name>
    <dbReference type="NCBI Taxonomy" id="2838759"/>
    <lineage>
        <taxon>Bacteria</taxon>
        <taxon>Pseudomonadati</taxon>
        <taxon>Bacteroidota</taxon>
        <taxon>Sphingobacteriia</taxon>
        <taxon>Sphingobacteriales</taxon>
        <taxon>Sphingobacteriaceae</taxon>
        <taxon>Sphingobacterium</taxon>
    </lineage>
</organism>